<organism evidence="1 3">
    <name type="scientific">Linnemannia hyalina</name>
    <dbReference type="NCBI Taxonomy" id="64524"/>
    <lineage>
        <taxon>Eukaryota</taxon>
        <taxon>Fungi</taxon>
        <taxon>Fungi incertae sedis</taxon>
        <taxon>Mucoromycota</taxon>
        <taxon>Mortierellomycotina</taxon>
        <taxon>Mortierellomycetes</taxon>
        <taxon>Mortierellales</taxon>
        <taxon>Mortierellaceae</taxon>
        <taxon>Linnemannia</taxon>
    </lineage>
</organism>
<keyword evidence="3" id="KW-1185">Reference proteome</keyword>
<protein>
    <submittedName>
        <fullName evidence="1">Uncharacterized protein</fullName>
    </submittedName>
</protein>
<reference evidence="1" key="1">
    <citation type="submission" date="2021-06" db="EMBL/GenBank/DDBJ databases">
        <title>Genome Sequence of Mortierella hyaline Strain SCG-10, a Cold-Adapted, Nitrate-Reducing Fungus Isolated from Soil in Minnesota, USA.</title>
        <authorList>
            <person name="Aldossari N."/>
        </authorList>
    </citation>
    <scope>NUCLEOTIDE SEQUENCE</scope>
    <source>
        <strain evidence="1">SCG-10</strain>
    </source>
</reference>
<gene>
    <name evidence="1" type="ORF">KI688_008973</name>
    <name evidence="2" type="ORF">KI688_008974</name>
</gene>
<dbReference type="AlphaFoldDB" id="A0A9P7XYS5"/>
<dbReference type="OrthoDB" id="2426605at2759"/>
<proteinExistence type="predicted"/>
<accession>A0A9P7XYS5</accession>
<evidence type="ECO:0000313" key="2">
    <source>
        <dbReference type="EMBL" id="KAG9069652.1"/>
    </source>
</evidence>
<name>A0A9P7XYS5_9FUNG</name>
<evidence type="ECO:0000313" key="3">
    <source>
        <dbReference type="Proteomes" id="UP000707451"/>
    </source>
</evidence>
<dbReference type="EMBL" id="JAHRHY010000004">
    <property type="protein sequence ID" value="KAG9069652.1"/>
    <property type="molecule type" value="Genomic_DNA"/>
</dbReference>
<sequence>MMSMGTFMDAHANHRLKLHQGSSTFSDRDWIDALSTFSATKIESHAKGFRNYRRDKVYISMIVTYPTRLTCKLPALSELPKVTSDIQQVNVNVGDENFGDIFPKEHVKFIDRLKNAGKRNAGG</sequence>
<dbReference type="Proteomes" id="UP000707451">
    <property type="component" value="Unassembled WGS sequence"/>
</dbReference>
<comment type="caution">
    <text evidence="1">The sequence shown here is derived from an EMBL/GenBank/DDBJ whole genome shotgun (WGS) entry which is preliminary data.</text>
</comment>
<evidence type="ECO:0000313" key="1">
    <source>
        <dbReference type="EMBL" id="KAG9069651.1"/>
    </source>
</evidence>
<dbReference type="EMBL" id="JAHRHY010000004">
    <property type="protein sequence ID" value="KAG9069651.1"/>
    <property type="molecule type" value="Genomic_DNA"/>
</dbReference>